<reference evidence="6" key="1">
    <citation type="submission" date="2023-07" db="EMBL/GenBank/DDBJ databases">
        <authorList>
            <person name="Yue Y."/>
        </authorList>
    </citation>
    <scope>NUCLEOTIDE SEQUENCE [LARGE SCALE GENOMIC DNA]</scope>
    <source>
        <strain evidence="6">2Y89</strain>
    </source>
</reference>
<keyword evidence="2" id="KW-0732">Signal</keyword>
<feature type="domain" description="MACPF" evidence="3">
    <location>
        <begin position="477"/>
        <end position="868"/>
    </location>
</feature>
<dbReference type="PANTHER" id="PTHR47293">
    <property type="entry name" value="JACALIN-RELATED LECTIN 3"/>
    <property type="match status" value="1"/>
</dbReference>
<dbReference type="PROSITE" id="PS51412">
    <property type="entry name" value="MACPF_2"/>
    <property type="match status" value="1"/>
</dbReference>
<dbReference type="PANTHER" id="PTHR47293:SF66">
    <property type="entry name" value="JACALIN-RELATED LECTIN 11-RELATED"/>
    <property type="match status" value="1"/>
</dbReference>
<keyword evidence="6" id="KW-1185">Reference proteome</keyword>
<name>A0ABS7Y3F1_9FLAO</name>
<dbReference type="SMART" id="SM00120">
    <property type="entry name" value="HX"/>
    <property type="match status" value="3"/>
</dbReference>
<organism evidence="5 6">
    <name type="scientific">Winogradskyella vincentii</name>
    <dbReference type="NCBI Taxonomy" id="2877122"/>
    <lineage>
        <taxon>Bacteria</taxon>
        <taxon>Pseudomonadati</taxon>
        <taxon>Bacteroidota</taxon>
        <taxon>Flavobacteriia</taxon>
        <taxon>Flavobacteriales</taxon>
        <taxon>Flavobacteriaceae</taxon>
        <taxon>Winogradskyella</taxon>
    </lineage>
</organism>
<dbReference type="Pfam" id="PF01823">
    <property type="entry name" value="MACPF"/>
    <property type="match status" value="1"/>
</dbReference>
<feature type="chain" id="PRO_5046072737" description="MACPF domain-containing protein" evidence="2">
    <location>
        <begin position="21"/>
        <end position="1043"/>
    </location>
</feature>
<evidence type="ECO:0000313" key="5">
    <source>
        <dbReference type="EMBL" id="MCA0154447.1"/>
    </source>
</evidence>
<accession>A0ABS7Y3F1</accession>
<dbReference type="EMBL" id="JAIUJS010000012">
    <property type="protein sequence ID" value="MCA0154447.1"/>
    <property type="molecule type" value="Genomic_DNA"/>
</dbReference>
<dbReference type="InterPro" id="IPR020864">
    <property type="entry name" value="MACPF"/>
</dbReference>
<feature type="signal peptide" evidence="2">
    <location>
        <begin position="1"/>
        <end position="20"/>
    </location>
</feature>
<feature type="region of interest" description="Disordered" evidence="1">
    <location>
        <begin position="450"/>
        <end position="473"/>
    </location>
</feature>
<dbReference type="InterPro" id="IPR036404">
    <property type="entry name" value="Jacalin-like_lectin_dom_sf"/>
</dbReference>
<dbReference type="InterPro" id="IPR036375">
    <property type="entry name" value="Hemopexin-like_dom_sf"/>
</dbReference>
<dbReference type="Gene3D" id="2.100.10.30">
    <property type="entry name" value="Jacalin-like lectin domain"/>
    <property type="match status" value="1"/>
</dbReference>
<comment type="caution">
    <text evidence="5">The sequence shown here is derived from an EMBL/GenBank/DDBJ whole genome shotgun (WGS) entry which is preliminary data.</text>
</comment>
<evidence type="ECO:0008006" key="7">
    <source>
        <dbReference type="Google" id="ProtNLM"/>
    </source>
</evidence>
<feature type="compositionally biased region" description="Polar residues" evidence="1">
    <location>
        <begin position="450"/>
        <end position="459"/>
    </location>
</feature>
<gene>
    <name evidence="5" type="ORF">LBV24_14545</name>
</gene>
<sequence>MKLRSIIILVFVLTTCNSFSQGTNNWEIGNPFVSRTDAAFSFNEDYSTLISGRKILFEPISNDPSLKSTPNSLSSDLFPNPHSFKPVDAALDLDEESFLLFKGNVFVKVDKSTLKSISRVAQWHGWPGFWRNKIDAALKWENGSYIFIKGLQYVSYDPRTGTTSSPNQLNRLVGWPSTWSGSIDAAFNGKDGYYYFIRKGEILAMDINNLSIAVGYPKKLSGTQTGLITQNTNTLITQNPNSSIAVNNNYKNLNPNVNTEEWCPVGTPDESTSPDGGNISPVTTELAGGTGGEKFSDKLVRGVRVKEVRVWGINTIQAIEIVTVSKEGFITEGGPKGFAFGKPKIFTLVPGECINGIEGTWDGTSGELIHTLRFITNKRKSDWFGSIAGRKGKKEFLFEVPPEGSFSGFYGTSSKRNLISLGIKYNIYQYVVFDENGKLIETTGDKTKWNKGTKSQIASKNKKKDPNDLYIDNHKPADNARDKFLYQKMPQFEWIAQTVDLTKIDPWNITSPTSIASFPESFAIVPVPSPLDGDILRKDSETSWLGPYGMNRSISKGINSGTATDEMKMSKSFSEYSKEFSLKVGAEFNSGGVVGGSAEVGHKQRKTETIGSEKVLMSKKVINQSHIISFDLDWEDPFKGTKYRQALNIAFRRSVAALTVPSGKVPVILSKKLVKNGELPGNIKRHRKIYQEQIIDKFGTHFLNDLMFGGKYIMYNEINKEEITKSRMSETEAKVAFNFGSDNVMKSDGTTIIINNGGSAMDELAKLGTGNSSGSLTAEAKMMNSYKSSKKRLESTMRVVSVGGGGSTKFENWDANVSRSPVVIDYSLIPHTKLLTNVFFPSDKDIDKKRELLDLFIRQYLVDHSIPLNRNPNQSITFPGQGVRKVDDGPLDVNLTLKVEVTSVKTNEDEDWPEDDPLEIRGNAKLEILDEAGTILSTIDGLVSGLSPRLDTNTTRNLSGKTTEFTIKKSKIEKLKLYISGKVYEYDDAGDDIIFNYSNRVDAGAQTIPFENLLNEDIINAVGKVQGDESFMQFGIKISIKNN</sequence>
<protein>
    <recommendedName>
        <fullName evidence="7">MACPF domain-containing protein</fullName>
    </recommendedName>
</protein>
<feature type="domain" description="Jacalin-type lectin" evidence="4">
    <location>
        <begin position="281"/>
        <end position="427"/>
    </location>
</feature>
<dbReference type="InterPro" id="IPR001229">
    <property type="entry name" value="Jacalin-like_lectin_dom"/>
</dbReference>
<dbReference type="PROSITE" id="PS51642">
    <property type="entry name" value="HEMOPEXIN_2"/>
    <property type="match status" value="2"/>
</dbReference>
<evidence type="ECO:0000259" key="4">
    <source>
        <dbReference type="PROSITE" id="PS51752"/>
    </source>
</evidence>
<dbReference type="RefSeq" id="WP_224479394.1">
    <property type="nucleotide sequence ID" value="NZ_JAIUJS010000012.1"/>
</dbReference>
<feature type="compositionally biased region" description="Basic and acidic residues" evidence="1">
    <location>
        <begin position="464"/>
        <end position="473"/>
    </location>
</feature>
<evidence type="ECO:0000256" key="1">
    <source>
        <dbReference type="SAM" id="MobiDB-lite"/>
    </source>
</evidence>
<dbReference type="InterPro" id="IPR018487">
    <property type="entry name" value="Hemopexin-like_repeat"/>
</dbReference>
<dbReference type="Pfam" id="PF01419">
    <property type="entry name" value="Jacalin"/>
    <property type="match status" value="1"/>
</dbReference>
<dbReference type="SMART" id="SM00915">
    <property type="entry name" value="Jacalin"/>
    <property type="match status" value="1"/>
</dbReference>
<proteinExistence type="predicted"/>
<dbReference type="Gene3D" id="2.110.10.10">
    <property type="entry name" value="Hemopexin-like domain"/>
    <property type="match status" value="2"/>
</dbReference>
<dbReference type="SUPFAM" id="SSF51101">
    <property type="entry name" value="Mannose-binding lectins"/>
    <property type="match status" value="1"/>
</dbReference>
<evidence type="ECO:0000259" key="3">
    <source>
        <dbReference type="PROSITE" id="PS51412"/>
    </source>
</evidence>
<dbReference type="PROSITE" id="PS51752">
    <property type="entry name" value="JACALIN_LECTIN"/>
    <property type="match status" value="1"/>
</dbReference>
<evidence type="ECO:0000256" key="2">
    <source>
        <dbReference type="SAM" id="SignalP"/>
    </source>
</evidence>
<dbReference type="Proteomes" id="UP001198402">
    <property type="component" value="Unassembled WGS sequence"/>
</dbReference>
<evidence type="ECO:0000313" key="6">
    <source>
        <dbReference type="Proteomes" id="UP001198402"/>
    </source>
</evidence>
<dbReference type="SUPFAM" id="SSF50923">
    <property type="entry name" value="Hemopexin-like domain"/>
    <property type="match status" value="1"/>
</dbReference>